<protein>
    <submittedName>
        <fullName evidence="1">Uncharacterized protein</fullName>
    </submittedName>
</protein>
<dbReference type="EMBL" id="PCVO01000048">
    <property type="protein sequence ID" value="PIQ75042.1"/>
    <property type="molecule type" value="Genomic_DNA"/>
</dbReference>
<accession>A0A2H0KSB6</accession>
<evidence type="ECO:0000313" key="1">
    <source>
        <dbReference type="EMBL" id="PIQ75042.1"/>
    </source>
</evidence>
<name>A0A2H0KSB6_9BACT</name>
<gene>
    <name evidence="1" type="ORF">COV84_03035</name>
</gene>
<dbReference type="Pfam" id="PF18908">
    <property type="entry name" value="DUF5663"/>
    <property type="match status" value="1"/>
</dbReference>
<reference evidence="1 2" key="1">
    <citation type="submission" date="2017-09" db="EMBL/GenBank/DDBJ databases">
        <title>Depth-based differentiation of microbial function through sediment-hosted aquifers and enrichment of novel symbionts in the deep terrestrial subsurface.</title>
        <authorList>
            <person name="Probst A.J."/>
            <person name="Ladd B."/>
            <person name="Jarett J.K."/>
            <person name="Geller-Mcgrath D.E."/>
            <person name="Sieber C.M."/>
            <person name="Emerson J.B."/>
            <person name="Anantharaman K."/>
            <person name="Thomas B.C."/>
            <person name="Malmstrom R."/>
            <person name="Stieglmeier M."/>
            <person name="Klingl A."/>
            <person name="Woyke T."/>
            <person name="Ryan C.M."/>
            <person name="Banfield J.F."/>
        </authorList>
    </citation>
    <scope>NUCLEOTIDE SEQUENCE [LARGE SCALE GENOMIC DNA]</scope>
    <source>
        <strain evidence="1">CG11_big_fil_rev_8_21_14_0_20_40_15</strain>
    </source>
</reference>
<dbReference type="AlphaFoldDB" id="A0A2H0KSB6"/>
<proteinExistence type="predicted"/>
<organism evidence="1 2">
    <name type="scientific">Candidatus Portnoybacteria bacterium CG11_big_fil_rev_8_21_14_0_20_40_15</name>
    <dbReference type="NCBI Taxonomy" id="1974817"/>
    <lineage>
        <taxon>Bacteria</taxon>
        <taxon>Candidatus Portnoyibacteriota</taxon>
    </lineage>
</organism>
<comment type="caution">
    <text evidence="1">The sequence shown here is derived from an EMBL/GenBank/DDBJ whole genome shotgun (WGS) entry which is preliminary data.</text>
</comment>
<sequence length="103" mass="11849">MDKDTIQQNIIQGLGLQDLPEETQIKLLTQMTESVLKRVTVQVLERLSEQEREEFAKFQETGDVAKVDEFLKSKIPDYDGMVEQVVAEFKEEMKSNIETLKSA</sequence>
<dbReference type="InterPro" id="IPR043722">
    <property type="entry name" value="DUF5663"/>
</dbReference>
<dbReference type="Proteomes" id="UP000229317">
    <property type="component" value="Unassembled WGS sequence"/>
</dbReference>
<evidence type="ECO:0000313" key="2">
    <source>
        <dbReference type="Proteomes" id="UP000229317"/>
    </source>
</evidence>